<evidence type="ECO:0000256" key="1">
    <source>
        <dbReference type="SAM" id="MobiDB-lite"/>
    </source>
</evidence>
<dbReference type="Proteomes" id="UP000298412">
    <property type="component" value="Unassembled WGS sequence"/>
</dbReference>
<feature type="compositionally biased region" description="Low complexity" evidence="1">
    <location>
        <begin position="32"/>
        <end position="42"/>
    </location>
</feature>
<feature type="signal peptide" evidence="2">
    <location>
        <begin position="1"/>
        <end position="26"/>
    </location>
</feature>
<protein>
    <recommendedName>
        <fullName evidence="5">Ig-like domain-containing protein</fullName>
    </recommendedName>
</protein>
<dbReference type="RefSeq" id="WP_134567046.1">
    <property type="nucleotide sequence ID" value="NZ_SOFP01000046.1"/>
</dbReference>
<evidence type="ECO:0000313" key="3">
    <source>
        <dbReference type="EMBL" id="TFC15305.1"/>
    </source>
</evidence>
<evidence type="ECO:0000313" key="4">
    <source>
        <dbReference type="Proteomes" id="UP000298412"/>
    </source>
</evidence>
<dbReference type="AlphaFoldDB" id="A0A4R8WS57"/>
<proteinExistence type="predicted"/>
<feature type="chain" id="PRO_5038601463" description="Ig-like domain-containing protein" evidence="2">
    <location>
        <begin position="27"/>
        <end position="226"/>
    </location>
</feature>
<organism evidence="3 4">
    <name type="scientific">Cryobacterium algoritolerans</name>
    <dbReference type="NCBI Taxonomy" id="1259184"/>
    <lineage>
        <taxon>Bacteria</taxon>
        <taxon>Bacillati</taxon>
        <taxon>Actinomycetota</taxon>
        <taxon>Actinomycetes</taxon>
        <taxon>Micrococcales</taxon>
        <taxon>Microbacteriaceae</taxon>
        <taxon>Cryobacterium</taxon>
    </lineage>
</organism>
<reference evidence="3 4" key="1">
    <citation type="submission" date="2019-03" db="EMBL/GenBank/DDBJ databases">
        <title>Genomics of glacier-inhabiting Cryobacterium strains.</title>
        <authorList>
            <person name="Liu Q."/>
            <person name="Xin Y.-H."/>
        </authorList>
    </citation>
    <scope>NUCLEOTIDE SEQUENCE [LARGE SCALE GENOMIC DNA]</scope>
    <source>
        <strain evidence="3 4">MDT1-3</strain>
    </source>
</reference>
<comment type="caution">
    <text evidence="3">The sequence shown here is derived from an EMBL/GenBank/DDBJ whole genome shotgun (WGS) entry which is preliminary data.</text>
</comment>
<feature type="region of interest" description="Disordered" evidence="1">
    <location>
        <begin position="22"/>
        <end position="43"/>
    </location>
</feature>
<evidence type="ECO:0008006" key="5">
    <source>
        <dbReference type="Google" id="ProtNLM"/>
    </source>
</evidence>
<gene>
    <name evidence="3" type="ORF">E3O19_09310</name>
</gene>
<dbReference type="OrthoDB" id="5116562at2"/>
<evidence type="ECO:0000256" key="2">
    <source>
        <dbReference type="SAM" id="SignalP"/>
    </source>
</evidence>
<keyword evidence="4" id="KW-1185">Reference proteome</keyword>
<name>A0A4R8WS57_9MICO</name>
<accession>A0A4R8WS57</accession>
<keyword evidence="2" id="KW-0732">Signal</keyword>
<sequence>MRALFLIALGITVAALPGCASPSAPAPPSTASPPSATPTKPTGQVVLRPVTESGRPARGFSVTSDTSVMIDCGSPSTARPSAVAVDDNILVCFPSSAYAVACWNDPAPATAICFRNPWSPDLVRMKLRGSFPSAPAPPTPQPLGLVLSDGDHCLIRSGGVWNDLASYPGWYGTYSCALNGAVWAADADGIDRSSPRWTVRVAPISGSGPLGTLDVITAFMVGTHTR</sequence>
<dbReference type="EMBL" id="SOFP01000046">
    <property type="protein sequence ID" value="TFC15305.1"/>
    <property type="molecule type" value="Genomic_DNA"/>
</dbReference>